<evidence type="ECO:0000256" key="2">
    <source>
        <dbReference type="ARBA" id="ARBA00022679"/>
    </source>
</evidence>
<dbReference type="GO" id="GO:0005524">
    <property type="term" value="F:ATP binding"/>
    <property type="evidence" value="ECO:0007669"/>
    <property type="project" value="UniProtKB-KW"/>
</dbReference>
<evidence type="ECO:0008006" key="11">
    <source>
        <dbReference type="Google" id="ProtNLM"/>
    </source>
</evidence>
<dbReference type="Gene3D" id="3.30.565.10">
    <property type="entry name" value="Histidine kinase-like ATPase, C-terminal domain"/>
    <property type="match status" value="1"/>
</dbReference>
<dbReference type="AlphaFoldDB" id="A0A0F9PU18"/>
<dbReference type="InterPro" id="IPR005467">
    <property type="entry name" value="His_kinase_dom"/>
</dbReference>
<dbReference type="PRINTS" id="PR00344">
    <property type="entry name" value="BCTRLSENSOR"/>
</dbReference>
<dbReference type="InterPro" id="IPR013767">
    <property type="entry name" value="PAS_fold"/>
</dbReference>
<keyword evidence="4" id="KW-0418">Kinase</keyword>
<dbReference type="PROSITE" id="PS50109">
    <property type="entry name" value="HIS_KIN"/>
    <property type="match status" value="1"/>
</dbReference>
<dbReference type="SUPFAM" id="SSF55785">
    <property type="entry name" value="PYP-like sensor domain (PAS domain)"/>
    <property type="match status" value="2"/>
</dbReference>
<dbReference type="GO" id="GO:0006355">
    <property type="term" value="P:regulation of DNA-templated transcription"/>
    <property type="evidence" value="ECO:0007669"/>
    <property type="project" value="InterPro"/>
</dbReference>
<dbReference type="InterPro" id="IPR036890">
    <property type="entry name" value="HATPase_C_sf"/>
</dbReference>
<dbReference type="SMART" id="SM00387">
    <property type="entry name" value="HATPase_c"/>
    <property type="match status" value="1"/>
</dbReference>
<dbReference type="Gene3D" id="3.30.450.20">
    <property type="entry name" value="PAS domain"/>
    <property type="match status" value="2"/>
</dbReference>
<dbReference type="GO" id="GO:0000160">
    <property type="term" value="P:phosphorelay signal transduction system"/>
    <property type="evidence" value="ECO:0007669"/>
    <property type="project" value="UniProtKB-KW"/>
</dbReference>
<dbReference type="CDD" id="cd00075">
    <property type="entry name" value="HATPase"/>
    <property type="match status" value="1"/>
</dbReference>
<dbReference type="InterPro" id="IPR003594">
    <property type="entry name" value="HATPase_dom"/>
</dbReference>
<dbReference type="NCBIfam" id="TIGR00229">
    <property type="entry name" value="sensory_box"/>
    <property type="match status" value="2"/>
</dbReference>
<dbReference type="SMART" id="SM00086">
    <property type="entry name" value="PAC"/>
    <property type="match status" value="1"/>
</dbReference>
<dbReference type="InterPro" id="IPR035965">
    <property type="entry name" value="PAS-like_dom_sf"/>
</dbReference>
<dbReference type="SMART" id="SM00091">
    <property type="entry name" value="PAS"/>
    <property type="match status" value="2"/>
</dbReference>
<evidence type="ECO:0000259" key="7">
    <source>
        <dbReference type="PROSITE" id="PS50109"/>
    </source>
</evidence>
<keyword evidence="3" id="KW-0547">Nucleotide-binding</keyword>
<dbReference type="EMBL" id="LAZR01004904">
    <property type="protein sequence ID" value="KKN04571.1"/>
    <property type="molecule type" value="Genomic_DNA"/>
</dbReference>
<feature type="domain" description="Histidine kinase" evidence="7">
    <location>
        <begin position="288"/>
        <end position="508"/>
    </location>
</feature>
<evidence type="ECO:0000256" key="4">
    <source>
        <dbReference type="ARBA" id="ARBA00022777"/>
    </source>
</evidence>
<organism evidence="10">
    <name type="scientific">marine sediment metagenome</name>
    <dbReference type="NCBI Taxonomy" id="412755"/>
    <lineage>
        <taxon>unclassified sequences</taxon>
        <taxon>metagenomes</taxon>
        <taxon>ecological metagenomes</taxon>
    </lineage>
</organism>
<evidence type="ECO:0000259" key="8">
    <source>
        <dbReference type="PROSITE" id="PS50112"/>
    </source>
</evidence>
<dbReference type="InterPro" id="IPR000014">
    <property type="entry name" value="PAS"/>
</dbReference>
<keyword evidence="2" id="KW-0808">Transferase</keyword>
<dbReference type="Pfam" id="PF00989">
    <property type="entry name" value="PAS"/>
    <property type="match status" value="1"/>
</dbReference>
<protein>
    <recommendedName>
        <fullName evidence="11">Histidine kinase</fullName>
    </recommendedName>
</protein>
<gene>
    <name evidence="10" type="ORF">LCGC14_1096080</name>
</gene>
<evidence type="ECO:0000256" key="1">
    <source>
        <dbReference type="ARBA" id="ARBA00022553"/>
    </source>
</evidence>
<dbReference type="PANTHER" id="PTHR43065">
    <property type="entry name" value="SENSOR HISTIDINE KINASE"/>
    <property type="match status" value="1"/>
</dbReference>
<proteinExistence type="predicted"/>
<dbReference type="InterPro" id="IPR004358">
    <property type="entry name" value="Sig_transdc_His_kin-like_C"/>
</dbReference>
<comment type="caution">
    <text evidence="10">The sequence shown here is derived from an EMBL/GenBank/DDBJ whole genome shotgun (WGS) entry which is preliminary data.</text>
</comment>
<keyword evidence="1" id="KW-0597">Phosphoprotein</keyword>
<reference evidence="10" key="1">
    <citation type="journal article" date="2015" name="Nature">
        <title>Complex archaea that bridge the gap between prokaryotes and eukaryotes.</title>
        <authorList>
            <person name="Spang A."/>
            <person name="Saw J.H."/>
            <person name="Jorgensen S.L."/>
            <person name="Zaremba-Niedzwiedzka K."/>
            <person name="Martijn J."/>
            <person name="Lind A.E."/>
            <person name="van Eijk R."/>
            <person name="Schleper C."/>
            <person name="Guy L."/>
            <person name="Ettema T.J."/>
        </authorList>
    </citation>
    <scope>NUCLEOTIDE SEQUENCE</scope>
</reference>
<keyword evidence="6" id="KW-0902">Two-component regulatory system</keyword>
<feature type="domain" description="PAC" evidence="9">
    <location>
        <begin position="89"/>
        <end position="141"/>
    </location>
</feature>
<dbReference type="PROSITE" id="PS50113">
    <property type="entry name" value="PAC"/>
    <property type="match status" value="1"/>
</dbReference>
<sequence>MVNKIKEFELDSQWYITTLKSIGDAVIATDKEGKILFLNSVAESLTGWSGNDAVGLPLEKVFNIINEDTLEKVENPVSTVIKTGKVVGLANHTLLINKKGKKIPIDDSGAPIQNEEGDIIGVVLVFRDISERRQARQTIQKAEEDYKKLFNSMVAGFAHHKVIFDDNGKPIDYIFLEINPAFEKFTGLQGDLILGKTVTEAIPGIKDSDFDWIGYYGEVSLTGERKSFEQFFEPLDKWYSVEVYSSERGYFTVIFTDITRIKKTEQKLTNSERKYREAYNRGQFYKDLFAHDINNILQNVLSSVDTILLANEKPEGKEISDDMLKIITEQVNRGAKLVTNVRRLSEIDDTKIILRDIESFDLLEKAVKYIEESYKDKNLKITIDSENRSYNVYANELLLDVFENILINAVKYNDNTEIEIIIKITKEKKDNRNFAKFEFMDNGIGIQDERKQIVFERTNRISFDGMGLGLSLVNHIINKFEGFIWVEDRVKNDYTKGSNFAILIPEVT</sequence>
<dbReference type="Pfam" id="PF02518">
    <property type="entry name" value="HATPase_c"/>
    <property type="match status" value="1"/>
</dbReference>
<dbReference type="CDD" id="cd00130">
    <property type="entry name" value="PAS"/>
    <property type="match status" value="1"/>
</dbReference>
<accession>A0A0F9PU18</accession>
<evidence type="ECO:0000259" key="9">
    <source>
        <dbReference type="PROSITE" id="PS50113"/>
    </source>
</evidence>
<keyword evidence="5" id="KW-0067">ATP-binding</keyword>
<evidence type="ECO:0000256" key="5">
    <source>
        <dbReference type="ARBA" id="ARBA00022840"/>
    </source>
</evidence>
<dbReference type="Gene3D" id="1.10.287.130">
    <property type="match status" value="1"/>
</dbReference>
<dbReference type="InterPro" id="IPR001610">
    <property type="entry name" value="PAC"/>
</dbReference>
<dbReference type="Pfam" id="PF13188">
    <property type="entry name" value="PAS_8"/>
    <property type="match status" value="1"/>
</dbReference>
<dbReference type="SUPFAM" id="SSF55874">
    <property type="entry name" value="ATPase domain of HSP90 chaperone/DNA topoisomerase II/histidine kinase"/>
    <property type="match status" value="1"/>
</dbReference>
<evidence type="ECO:0000256" key="6">
    <source>
        <dbReference type="ARBA" id="ARBA00023012"/>
    </source>
</evidence>
<dbReference type="PROSITE" id="PS50112">
    <property type="entry name" value="PAS"/>
    <property type="match status" value="1"/>
</dbReference>
<evidence type="ECO:0000313" key="10">
    <source>
        <dbReference type="EMBL" id="KKN04571.1"/>
    </source>
</evidence>
<feature type="domain" description="PAS" evidence="8">
    <location>
        <begin position="11"/>
        <end position="84"/>
    </location>
</feature>
<dbReference type="GO" id="GO:0016301">
    <property type="term" value="F:kinase activity"/>
    <property type="evidence" value="ECO:0007669"/>
    <property type="project" value="UniProtKB-KW"/>
</dbReference>
<name>A0A0F9PU18_9ZZZZ</name>
<evidence type="ECO:0000256" key="3">
    <source>
        <dbReference type="ARBA" id="ARBA00022741"/>
    </source>
</evidence>
<dbReference type="InterPro" id="IPR000700">
    <property type="entry name" value="PAS-assoc_C"/>
</dbReference>